<reference evidence="1" key="1">
    <citation type="submission" date="2022-06" db="EMBL/GenBank/DDBJ databases">
        <title>Vallitalea longa sp. nov., an anaerobic bacterium isolated from marine sediment.</title>
        <authorList>
            <person name="Hirano S."/>
            <person name="Terahara T."/>
            <person name="Mori K."/>
            <person name="Hamada M."/>
            <person name="Matsumoto R."/>
            <person name="Kobayashi T."/>
        </authorList>
    </citation>
    <scope>NUCLEOTIDE SEQUENCE</scope>
    <source>
        <strain evidence="1">SH18-1</strain>
    </source>
</reference>
<gene>
    <name evidence="1" type="ORF">SH1V18_44490</name>
</gene>
<dbReference type="Proteomes" id="UP001144256">
    <property type="component" value="Unassembled WGS sequence"/>
</dbReference>
<proteinExistence type="predicted"/>
<comment type="caution">
    <text evidence="1">The sequence shown here is derived from an EMBL/GenBank/DDBJ whole genome shotgun (WGS) entry which is preliminary data.</text>
</comment>
<dbReference type="AlphaFoldDB" id="A0A9W6DIJ2"/>
<keyword evidence="2" id="KW-1185">Reference proteome</keyword>
<organism evidence="1 2">
    <name type="scientific">Vallitalea longa</name>
    <dbReference type="NCBI Taxonomy" id="2936439"/>
    <lineage>
        <taxon>Bacteria</taxon>
        <taxon>Bacillati</taxon>
        <taxon>Bacillota</taxon>
        <taxon>Clostridia</taxon>
        <taxon>Lachnospirales</taxon>
        <taxon>Vallitaleaceae</taxon>
        <taxon>Vallitalea</taxon>
    </lineage>
</organism>
<dbReference type="RefSeq" id="WP_281819328.1">
    <property type="nucleotide sequence ID" value="NZ_BRLB01000024.1"/>
</dbReference>
<protein>
    <submittedName>
        <fullName evidence="1">Uncharacterized protein</fullName>
    </submittedName>
</protein>
<name>A0A9W6DIJ2_9FIRM</name>
<sequence length="150" mass="18191">MGKVTWCTDKYLDVKPIVALLETELFEIKLFYKTEDIRDLKPKYLKYMTKDDNFNIIYSLIKTRETLVKSYFFKIIDWLCDNYAIDISDYAKYKVCEKTFYFSYEDLVIDIEKTGIHCKYKFDNLYLSDKNYWDMLDYIFIDKGYNLKSG</sequence>
<accession>A0A9W6DIJ2</accession>
<evidence type="ECO:0000313" key="2">
    <source>
        <dbReference type="Proteomes" id="UP001144256"/>
    </source>
</evidence>
<evidence type="ECO:0000313" key="1">
    <source>
        <dbReference type="EMBL" id="GKX31969.1"/>
    </source>
</evidence>
<dbReference type="EMBL" id="BRLB01000024">
    <property type="protein sequence ID" value="GKX31969.1"/>
    <property type="molecule type" value="Genomic_DNA"/>
</dbReference>